<evidence type="ECO:0000313" key="2">
    <source>
        <dbReference type="EMBL" id="ABW29183.1"/>
    </source>
</evidence>
<protein>
    <submittedName>
        <fullName evidence="2">Uncharacterized protein</fullName>
    </submittedName>
</protein>
<evidence type="ECO:0000256" key="1">
    <source>
        <dbReference type="SAM" id="MobiDB-lite"/>
    </source>
</evidence>
<dbReference type="Proteomes" id="UP000000268">
    <property type="component" value="Chromosome"/>
</dbReference>
<feature type="compositionally biased region" description="Polar residues" evidence="1">
    <location>
        <begin position="13"/>
        <end position="28"/>
    </location>
</feature>
<dbReference type="STRING" id="329726.AM1_4203"/>
<dbReference type="KEGG" id="amr:AM1_4203"/>
<keyword evidence="3" id="KW-1185">Reference proteome</keyword>
<feature type="region of interest" description="Disordered" evidence="1">
    <location>
        <begin position="1"/>
        <end position="48"/>
    </location>
</feature>
<proteinExistence type="predicted"/>
<reference evidence="2 3" key="1">
    <citation type="journal article" date="2008" name="Proc. Natl. Acad. Sci. U.S.A.">
        <title>Niche adaptation and genome expansion in the chlorophyll d-producing cyanobacterium Acaryochloris marina.</title>
        <authorList>
            <person name="Swingley W.D."/>
            <person name="Chen M."/>
            <person name="Cheung P.C."/>
            <person name="Conrad A.L."/>
            <person name="Dejesa L.C."/>
            <person name="Hao J."/>
            <person name="Honchak B.M."/>
            <person name="Karbach L.E."/>
            <person name="Kurdoglu A."/>
            <person name="Lahiri S."/>
            <person name="Mastrian S.D."/>
            <person name="Miyashita H."/>
            <person name="Page L."/>
            <person name="Ramakrishna P."/>
            <person name="Satoh S."/>
            <person name="Sattley W.M."/>
            <person name="Shimada Y."/>
            <person name="Taylor H.L."/>
            <person name="Tomo T."/>
            <person name="Tsuchiya T."/>
            <person name="Wang Z.T."/>
            <person name="Raymond J."/>
            <person name="Mimuro M."/>
            <person name="Blankenship R.E."/>
            <person name="Touchman J.W."/>
        </authorList>
    </citation>
    <scope>NUCLEOTIDE SEQUENCE [LARGE SCALE GENOMIC DNA]</scope>
    <source>
        <strain evidence="3">MBIC 11017</strain>
    </source>
</reference>
<name>B0CCM1_ACAM1</name>
<evidence type="ECO:0000313" key="3">
    <source>
        <dbReference type="Proteomes" id="UP000000268"/>
    </source>
</evidence>
<dbReference type="EMBL" id="CP000828">
    <property type="protein sequence ID" value="ABW29183.1"/>
    <property type="molecule type" value="Genomic_DNA"/>
</dbReference>
<sequence length="74" mass="8349">MAWQHFIPKNAKPSLSVQSPSTHSSTQEIHSEPFIPSEREKAHQPFPTPIDDKFIAQCKVELAFHIGPMVEIVV</sequence>
<dbReference type="AlphaFoldDB" id="B0CCM1"/>
<accession>B0CCM1</accession>
<dbReference type="HOGENOM" id="CLU_2679153_0_0_3"/>
<gene>
    <name evidence="2" type="ordered locus">AM1_4203</name>
</gene>
<organism evidence="2 3">
    <name type="scientific">Acaryochloris marina (strain MBIC 11017)</name>
    <dbReference type="NCBI Taxonomy" id="329726"/>
    <lineage>
        <taxon>Bacteria</taxon>
        <taxon>Bacillati</taxon>
        <taxon>Cyanobacteriota</taxon>
        <taxon>Cyanophyceae</taxon>
        <taxon>Acaryochloridales</taxon>
        <taxon>Acaryochloridaceae</taxon>
        <taxon>Acaryochloris</taxon>
    </lineage>
</organism>